<evidence type="ECO:0000256" key="1">
    <source>
        <dbReference type="ARBA" id="ARBA00022614"/>
    </source>
</evidence>
<dbReference type="InterPro" id="IPR003591">
    <property type="entry name" value="Leu-rich_rpt_typical-subtyp"/>
</dbReference>
<gene>
    <name evidence="7" type="ORF">CHIRRI_LOCUS3169</name>
</gene>
<evidence type="ECO:0000313" key="8">
    <source>
        <dbReference type="Proteomes" id="UP001153620"/>
    </source>
</evidence>
<dbReference type="InterPro" id="IPR000483">
    <property type="entry name" value="Cys-rich_flank_reg_C"/>
</dbReference>
<accession>A0A9N9RL25</accession>
<proteinExistence type="predicted"/>
<evidence type="ECO:0000256" key="2">
    <source>
        <dbReference type="ARBA" id="ARBA00022729"/>
    </source>
</evidence>
<dbReference type="FunFam" id="3.80.10.10:FF:001164">
    <property type="entry name" value="GH01279p"/>
    <property type="match status" value="2"/>
</dbReference>
<feature type="chain" id="PRO_5040273600" description="LRRCT domain-containing protein" evidence="5">
    <location>
        <begin position="21"/>
        <end position="1112"/>
    </location>
</feature>
<sequence length="1112" mass="126755">MMMTYKSIGTFLLVANFVSSVYIPPGPKYECPAKESKIFPCKCDRGSDIGLYIKCDGGNLATLSIAFQNIAGLNGSKVEEVVIRDSNFVNLYGTMFHQSNARILKIYDVPIKSIKDHIFWGINETLEELRIINSSLTEFPRDAFKSLGNLKFLELNHHSIKELNNNEFDDSQLPAKLEKMYITNGNVTEIGANTFQHLKKLKTIDLHGNHIAVLKKNQFRGLRDVELLDISFNHIAKLDSSHIADLTKLAFCNVSNNRLTELSRGAFTRNAVLKIVNLAFNNIKRLDANSLRGMRFLRRIYLSDNQITDVGRGTFGSVTRIGTIDLARNQLKKVDYQMFAQLQYAELIDLAENNITEIQKQAFTDLYLATVNLSYNSLSKIEPKSFINCNNITVLDLSHNLLENIPKAAFDDNTYASTFDLSYNRFTNMSQIPLQNMTGLRLLNVSYNFIADIPKNTFPKLYELHTIDASHNMISEISNAVLMPLFSLRNLNLSYNSMEKVKPSTFGTLATLLDLDLSNNKLKEVSRGSLAKLASLRTLTIENNHLESVFQLPISLNHLNFRNNSITEIPEKTWPVMNALISLDLSYNQLENNLRGYSFLGLLTLQTLNLNANGISKIPHEALTEVKTLQYLLLESNNLTALPKGAFGKLPGLFEVNLYNNQINNISKKAFEGLLQLLTLNLSKNAIENIPTDAFLGLVSLRKMDLSHNFIEKLDNKTSSVFEDCLSLQELKLHHNKISFISRKMFPSNPWFPYKLEKLDLSFNIIPVLTFDITFGTKRVKFLNLSNNGINEVRKFVLGNLTQLEILDLSNNRLTNMDDPDHPFEMPENITKLYLQNNNIYRLNYDKLLSAKKLNEINVENNQLIHLNKSLIDEIKKGLSVKFQGNPLTCNCEIRSLKHFLLEKPKPIEQYSNLVCKQPKHVAELTLHEVRDQQLTCSELELSKIKEINHEYEVLPDIRFRDIFYTRGSLFIQWYVSSVSKDIADFYLHFRDGKNKILLEKILAYDTRIGNVTSGELEGIDFEQNIDMCILARNSDEVIVSLSDNQCTRMPSDFNGVMKKYNRRPTTIFKIFEMDKKNLGRNAIALKSGVGRIEIFGIGIHIIIGLLTWKLL</sequence>
<organism evidence="7 8">
    <name type="scientific">Chironomus riparius</name>
    <dbReference type="NCBI Taxonomy" id="315576"/>
    <lineage>
        <taxon>Eukaryota</taxon>
        <taxon>Metazoa</taxon>
        <taxon>Ecdysozoa</taxon>
        <taxon>Arthropoda</taxon>
        <taxon>Hexapoda</taxon>
        <taxon>Insecta</taxon>
        <taxon>Pterygota</taxon>
        <taxon>Neoptera</taxon>
        <taxon>Endopterygota</taxon>
        <taxon>Diptera</taxon>
        <taxon>Nematocera</taxon>
        <taxon>Chironomoidea</taxon>
        <taxon>Chironomidae</taxon>
        <taxon>Chironominae</taxon>
        <taxon>Chironomus</taxon>
    </lineage>
</organism>
<dbReference type="Pfam" id="PF13855">
    <property type="entry name" value="LRR_8"/>
    <property type="match status" value="6"/>
</dbReference>
<dbReference type="PANTHER" id="PTHR45842">
    <property type="entry name" value="SYNAPTIC ADHESION-LIKE MOLECULE SALM"/>
    <property type="match status" value="1"/>
</dbReference>
<feature type="domain" description="LRRCT" evidence="6">
    <location>
        <begin position="886"/>
        <end position="938"/>
    </location>
</feature>
<dbReference type="SMART" id="SM00365">
    <property type="entry name" value="LRR_SD22"/>
    <property type="match status" value="8"/>
</dbReference>
<dbReference type="PROSITE" id="PS51450">
    <property type="entry name" value="LRR"/>
    <property type="match status" value="5"/>
</dbReference>
<dbReference type="Gene3D" id="3.80.10.10">
    <property type="entry name" value="Ribonuclease Inhibitor"/>
    <property type="match status" value="8"/>
</dbReference>
<keyword evidence="2 5" id="KW-0732">Signal</keyword>
<dbReference type="AlphaFoldDB" id="A0A9N9RL25"/>
<dbReference type="InterPro" id="IPR050467">
    <property type="entry name" value="LRFN"/>
</dbReference>
<keyword evidence="1" id="KW-0433">Leucine-rich repeat</keyword>
<evidence type="ECO:0000256" key="3">
    <source>
        <dbReference type="ARBA" id="ARBA00022737"/>
    </source>
</evidence>
<name>A0A9N9RL25_9DIPT</name>
<dbReference type="SMART" id="SM00364">
    <property type="entry name" value="LRR_BAC"/>
    <property type="match status" value="9"/>
</dbReference>
<evidence type="ECO:0000256" key="5">
    <source>
        <dbReference type="SAM" id="SignalP"/>
    </source>
</evidence>
<dbReference type="InterPro" id="IPR001611">
    <property type="entry name" value="Leu-rich_rpt"/>
</dbReference>
<dbReference type="EMBL" id="OU895877">
    <property type="protein sequence ID" value="CAG9800219.1"/>
    <property type="molecule type" value="Genomic_DNA"/>
</dbReference>
<keyword evidence="4" id="KW-0325">Glycoprotein</keyword>
<dbReference type="PRINTS" id="PR00019">
    <property type="entry name" value="LEURICHRPT"/>
</dbReference>
<dbReference type="InterPro" id="IPR025875">
    <property type="entry name" value="Leu-rich_rpt_4"/>
</dbReference>
<dbReference type="InterPro" id="IPR032675">
    <property type="entry name" value="LRR_dom_sf"/>
</dbReference>
<reference evidence="7" key="2">
    <citation type="submission" date="2022-10" db="EMBL/GenBank/DDBJ databases">
        <authorList>
            <consortium name="ENA_rothamsted_submissions"/>
            <consortium name="culmorum"/>
            <person name="King R."/>
        </authorList>
    </citation>
    <scope>NUCLEOTIDE SEQUENCE</scope>
</reference>
<dbReference type="Proteomes" id="UP001153620">
    <property type="component" value="Chromosome 1"/>
</dbReference>
<dbReference type="SMART" id="SM00369">
    <property type="entry name" value="LRR_TYP"/>
    <property type="match status" value="23"/>
</dbReference>
<dbReference type="SUPFAM" id="SSF52058">
    <property type="entry name" value="L domain-like"/>
    <property type="match status" value="3"/>
</dbReference>
<reference evidence="7" key="1">
    <citation type="submission" date="2022-01" db="EMBL/GenBank/DDBJ databases">
        <authorList>
            <person name="King R."/>
        </authorList>
    </citation>
    <scope>NUCLEOTIDE SEQUENCE</scope>
</reference>
<protein>
    <recommendedName>
        <fullName evidence="6">LRRCT domain-containing protein</fullName>
    </recommendedName>
</protein>
<dbReference type="OrthoDB" id="5789657at2759"/>
<dbReference type="SMART" id="SM00082">
    <property type="entry name" value="LRRCT"/>
    <property type="match status" value="1"/>
</dbReference>
<feature type="signal peptide" evidence="5">
    <location>
        <begin position="1"/>
        <end position="20"/>
    </location>
</feature>
<keyword evidence="8" id="KW-1185">Reference proteome</keyword>
<evidence type="ECO:0000313" key="7">
    <source>
        <dbReference type="EMBL" id="CAG9800219.1"/>
    </source>
</evidence>
<keyword evidence="3" id="KW-0677">Repeat</keyword>
<evidence type="ECO:0000259" key="6">
    <source>
        <dbReference type="SMART" id="SM00082"/>
    </source>
</evidence>
<dbReference type="PANTHER" id="PTHR45842:SF12">
    <property type="entry name" value="KEKKON 5, ISOFORM A"/>
    <property type="match status" value="1"/>
</dbReference>
<evidence type="ECO:0000256" key="4">
    <source>
        <dbReference type="ARBA" id="ARBA00023180"/>
    </source>
</evidence>
<dbReference type="Pfam" id="PF12799">
    <property type="entry name" value="LRR_4"/>
    <property type="match status" value="1"/>
</dbReference>
<dbReference type="GO" id="GO:0071944">
    <property type="term" value="C:cell periphery"/>
    <property type="evidence" value="ECO:0007669"/>
    <property type="project" value="UniProtKB-ARBA"/>
</dbReference>